<accession>A0A0H2QZJ8</accession>
<feature type="non-terminal residue" evidence="1">
    <location>
        <position position="100"/>
    </location>
</feature>
<dbReference type="EMBL" id="KQ086418">
    <property type="protein sequence ID" value="KLO04849.1"/>
    <property type="molecule type" value="Genomic_DNA"/>
</dbReference>
<name>A0A0H2QZJ8_9AGAM</name>
<dbReference type="Proteomes" id="UP000053477">
    <property type="component" value="Unassembled WGS sequence"/>
</dbReference>
<dbReference type="InParanoid" id="A0A0H2QZJ8"/>
<protein>
    <submittedName>
        <fullName evidence="1">Uncharacterized protein</fullName>
    </submittedName>
</protein>
<sequence length="100" mass="11296">MVRRFEVLRQKGWLVDIFDGDYIHSILDTQGLPFMTGNPDELRLAWALSVDWYNPYHNKTAGKTASVGSVAATCLNLPPSLRHRPEYVFLASLIPGPREP</sequence>
<keyword evidence="2" id="KW-1185">Reference proteome</keyword>
<reference evidence="1 2" key="1">
    <citation type="submission" date="2015-04" db="EMBL/GenBank/DDBJ databases">
        <title>Complete genome sequence of Schizopora paradoxa KUC8140, a cosmopolitan wood degrader in East Asia.</title>
        <authorList>
            <consortium name="DOE Joint Genome Institute"/>
            <person name="Min B."/>
            <person name="Park H."/>
            <person name="Jang Y."/>
            <person name="Kim J.-J."/>
            <person name="Kim K.H."/>
            <person name="Pangilinan J."/>
            <person name="Lipzen A."/>
            <person name="Riley R."/>
            <person name="Grigoriev I.V."/>
            <person name="Spatafora J.W."/>
            <person name="Choi I.-G."/>
        </authorList>
    </citation>
    <scope>NUCLEOTIDE SEQUENCE [LARGE SCALE GENOMIC DNA]</scope>
    <source>
        <strain evidence="1 2">KUC8140</strain>
    </source>
</reference>
<dbReference type="OrthoDB" id="3253623at2759"/>
<evidence type="ECO:0000313" key="1">
    <source>
        <dbReference type="EMBL" id="KLO04849.1"/>
    </source>
</evidence>
<dbReference type="AlphaFoldDB" id="A0A0H2QZJ8"/>
<proteinExistence type="predicted"/>
<gene>
    <name evidence="1" type="ORF">SCHPADRAFT_840122</name>
</gene>
<evidence type="ECO:0000313" key="2">
    <source>
        <dbReference type="Proteomes" id="UP000053477"/>
    </source>
</evidence>
<organism evidence="1 2">
    <name type="scientific">Schizopora paradoxa</name>
    <dbReference type="NCBI Taxonomy" id="27342"/>
    <lineage>
        <taxon>Eukaryota</taxon>
        <taxon>Fungi</taxon>
        <taxon>Dikarya</taxon>
        <taxon>Basidiomycota</taxon>
        <taxon>Agaricomycotina</taxon>
        <taxon>Agaricomycetes</taxon>
        <taxon>Hymenochaetales</taxon>
        <taxon>Schizoporaceae</taxon>
        <taxon>Schizopora</taxon>
    </lineage>
</organism>